<dbReference type="PANTHER" id="PTHR43155:SF2">
    <property type="entry name" value="CYCLIC DI-GMP PHOSPHODIESTERASE PA4108"/>
    <property type="match status" value="1"/>
</dbReference>
<dbReference type="InterPro" id="IPR037522">
    <property type="entry name" value="HD_GYP_dom"/>
</dbReference>
<dbReference type="SUPFAM" id="SSF109604">
    <property type="entry name" value="HD-domain/PDEase-like"/>
    <property type="match status" value="1"/>
</dbReference>
<dbReference type="InterPro" id="IPR003607">
    <property type="entry name" value="HD/PDEase_dom"/>
</dbReference>
<dbReference type="InterPro" id="IPR006675">
    <property type="entry name" value="HDIG_dom"/>
</dbReference>
<dbReference type="Pfam" id="PF11871">
    <property type="entry name" value="DUF3391"/>
    <property type="match status" value="1"/>
</dbReference>
<proteinExistence type="predicted"/>
<name>A0A317RE26_9BURK</name>
<evidence type="ECO:0000313" key="3">
    <source>
        <dbReference type="EMBL" id="PWW45591.1"/>
    </source>
</evidence>
<dbReference type="RefSeq" id="WP_110012364.1">
    <property type="nucleotide sequence ID" value="NZ_QGUB01000006.1"/>
</dbReference>
<sequence length="414" mass="45385">MLKRIPIQQLRLGMHVHGLCGSWMEHPFWRTRFLLTDPQDLERIRRTRIQTLWIDTSKGLDVEESAPFRPPSAPAAPPEVLAGAAEDGSRGTDRQPTSIEVELRRAAAICASARDAVTEMFSEARMGRTVDPRQVDGLVDQISASVARNPGALISLARLKTSDNYTYMHSVAVCGLMVALARQLGMKEPGVQLAGTAGLLHDMGKAAVPLAVLNKPGRLSDAEFAQIRDHPVAGHALLQQAHMPQPVLDACLHHHEKMDGSGYPHGLQGEQIGLLARMAAICDVYDAITSNRPYKRGWDPSEALRRMAQWTHSHLDSRLFQAFVKTIGIYPAGSLVRLESGRLAVVMAQSGDSLVTPRVKSFFSTRSGLRIPPEVLDLGAPGCTERIAGREDPERWGFPDLDTLWMDALEAEPA</sequence>
<keyword evidence="3" id="KW-0808">Transferase</keyword>
<dbReference type="SMART" id="SM00471">
    <property type="entry name" value="HDc"/>
    <property type="match status" value="1"/>
</dbReference>
<dbReference type="InterPro" id="IPR021812">
    <property type="entry name" value="DUF3391"/>
</dbReference>
<feature type="compositionally biased region" description="Pro residues" evidence="1">
    <location>
        <begin position="68"/>
        <end position="77"/>
    </location>
</feature>
<dbReference type="AlphaFoldDB" id="A0A317RE26"/>
<accession>A0A317RE26</accession>
<organism evidence="3 4">
    <name type="scientific">Melaminivora alkalimesophila</name>
    <dbReference type="NCBI Taxonomy" id="1165852"/>
    <lineage>
        <taxon>Bacteria</taxon>
        <taxon>Pseudomonadati</taxon>
        <taxon>Pseudomonadota</taxon>
        <taxon>Betaproteobacteria</taxon>
        <taxon>Burkholderiales</taxon>
        <taxon>Comamonadaceae</taxon>
        <taxon>Melaminivora</taxon>
    </lineage>
</organism>
<comment type="caution">
    <text evidence="3">The sequence shown here is derived from an EMBL/GenBank/DDBJ whole genome shotgun (WGS) entry which is preliminary data.</text>
</comment>
<dbReference type="OrthoDB" id="9764808at2"/>
<dbReference type="Proteomes" id="UP000246483">
    <property type="component" value="Unassembled WGS sequence"/>
</dbReference>
<dbReference type="PROSITE" id="PS51832">
    <property type="entry name" value="HD_GYP"/>
    <property type="match status" value="1"/>
</dbReference>
<dbReference type="Gene3D" id="1.10.3210.10">
    <property type="entry name" value="Hypothetical protein af1432"/>
    <property type="match status" value="1"/>
</dbReference>
<dbReference type="CDD" id="cd00077">
    <property type="entry name" value="HDc"/>
    <property type="match status" value="1"/>
</dbReference>
<evidence type="ECO:0000256" key="1">
    <source>
        <dbReference type="SAM" id="MobiDB-lite"/>
    </source>
</evidence>
<dbReference type="NCBIfam" id="TIGR00277">
    <property type="entry name" value="HDIG"/>
    <property type="match status" value="1"/>
</dbReference>
<feature type="region of interest" description="Disordered" evidence="1">
    <location>
        <begin position="63"/>
        <end position="98"/>
    </location>
</feature>
<dbReference type="EMBL" id="QGUB01000006">
    <property type="protein sequence ID" value="PWW45591.1"/>
    <property type="molecule type" value="Genomic_DNA"/>
</dbReference>
<dbReference type="GO" id="GO:0008081">
    <property type="term" value="F:phosphoric diester hydrolase activity"/>
    <property type="evidence" value="ECO:0007669"/>
    <property type="project" value="UniProtKB-ARBA"/>
</dbReference>
<gene>
    <name evidence="3" type="ORF">DFR36_10680</name>
</gene>
<evidence type="ECO:0000259" key="2">
    <source>
        <dbReference type="PROSITE" id="PS51832"/>
    </source>
</evidence>
<reference evidence="3 4" key="1">
    <citation type="submission" date="2018-05" db="EMBL/GenBank/DDBJ databases">
        <title>Genomic Encyclopedia of Type Strains, Phase IV (KMG-IV): sequencing the most valuable type-strain genomes for metagenomic binning, comparative biology and taxonomic classification.</title>
        <authorList>
            <person name="Goeker M."/>
        </authorList>
    </citation>
    <scope>NUCLEOTIDE SEQUENCE [LARGE SCALE GENOMIC DNA]</scope>
    <source>
        <strain evidence="3 4">DSM 26006</strain>
    </source>
</reference>
<dbReference type="PANTHER" id="PTHR43155">
    <property type="entry name" value="CYCLIC DI-GMP PHOSPHODIESTERASE PA4108-RELATED"/>
    <property type="match status" value="1"/>
</dbReference>
<feature type="domain" description="HD-GYP" evidence="2">
    <location>
        <begin position="144"/>
        <end position="339"/>
    </location>
</feature>
<dbReference type="Pfam" id="PF13487">
    <property type="entry name" value="HD_5"/>
    <property type="match status" value="1"/>
</dbReference>
<dbReference type="GO" id="GO:0016740">
    <property type="term" value="F:transferase activity"/>
    <property type="evidence" value="ECO:0007669"/>
    <property type="project" value="UniProtKB-KW"/>
</dbReference>
<protein>
    <submittedName>
        <fullName evidence="3">Putative nucleotidyltransferase with HDIG domain</fullName>
    </submittedName>
</protein>
<keyword evidence="4" id="KW-1185">Reference proteome</keyword>
<evidence type="ECO:0000313" key="4">
    <source>
        <dbReference type="Proteomes" id="UP000246483"/>
    </source>
</evidence>